<evidence type="ECO:0000256" key="1">
    <source>
        <dbReference type="SAM" id="MobiDB-lite"/>
    </source>
</evidence>
<name>A0ABP5W6N1_9ACTN</name>
<proteinExistence type="predicted"/>
<protein>
    <submittedName>
        <fullName evidence="2">Uncharacterized protein</fullName>
    </submittedName>
</protein>
<dbReference type="RefSeq" id="WP_344589743.1">
    <property type="nucleotide sequence ID" value="NZ_BAAARW010000012.1"/>
</dbReference>
<dbReference type="EMBL" id="BAAARW010000012">
    <property type="protein sequence ID" value="GAA2418687.1"/>
    <property type="molecule type" value="Genomic_DNA"/>
</dbReference>
<evidence type="ECO:0000313" key="3">
    <source>
        <dbReference type="Proteomes" id="UP001501231"/>
    </source>
</evidence>
<organism evidence="2 3">
    <name type="scientific">Actinomadura vinacea</name>
    <dbReference type="NCBI Taxonomy" id="115336"/>
    <lineage>
        <taxon>Bacteria</taxon>
        <taxon>Bacillati</taxon>
        <taxon>Actinomycetota</taxon>
        <taxon>Actinomycetes</taxon>
        <taxon>Streptosporangiales</taxon>
        <taxon>Thermomonosporaceae</taxon>
        <taxon>Actinomadura</taxon>
    </lineage>
</organism>
<feature type="region of interest" description="Disordered" evidence="1">
    <location>
        <begin position="1"/>
        <end position="24"/>
    </location>
</feature>
<reference evidence="3" key="1">
    <citation type="journal article" date="2019" name="Int. J. Syst. Evol. Microbiol.">
        <title>The Global Catalogue of Microorganisms (GCM) 10K type strain sequencing project: providing services to taxonomists for standard genome sequencing and annotation.</title>
        <authorList>
            <consortium name="The Broad Institute Genomics Platform"/>
            <consortium name="The Broad Institute Genome Sequencing Center for Infectious Disease"/>
            <person name="Wu L."/>
            <person name="Ma J."/>
        </authorList>
    </citation>
    <scope>NUCLEOTIDE SEQUENCE [LARGE SCALE GENOMIC DNA]</scope>
    <source>
        <strain evidence="3">JCM 3325</strain>
    </source>
</reference>
<accession>A0ABP5W6N1</accession>
<evidence type="ECO:0000313" key="2">
    <source>
        <dbReference type="EMBL" id="GAA2418687.1"/>
    </source>
</evidence>
<comment type="caution">
    <text evidence="2">The sequence shown here is derived from an EMBL/GenBank/DDBJ whole genome shotgun (WGS) entry which is preliminary data.</text>
</comment>
<keyword evidence="3" id="KW-1185">Reference proteome</keyword>
<feature type="region of interest" description="Disordered" evidence="1">
    <location>
        <begin position="133"/>
        <end position="168"/>
    </location>
</feature>
<dbReference type="Proteomes" id="UP001501231">
    <property type="component" value="Unassembled WGS sequence"/>
</dbReference>
<gene>
    <name evidence="2" type="ORF">GCM10010191_31900</name>
</gene>
<sequence length="168" mass="18437">MSKLENSRQTPTDDDVRQWAQATGSEAEPEYVVAPAHGFCLLDGNRVMVDTFSAELNLAQPQEIVLYRGIFDSLAAIASNGRSVRTIINQAIDDFAPEVPEDSEDGDRFPQAATLKVVGHQVVQTAWEIRDQEHEQPKAAKVFTLPGQPPCTRRSCRPSAACGNQSSR</sequence>